<feature type="domain" description="Solute-binding protein family 3/N-terminal" evidence="4">
    <location>
        <begin position="31"/>
        <end position="260"/>
    </location>
</feature>
<evidence type="ECO:0000259" key="4">
    <source>
        <dbReference type="SMART" id="SM00062"/>
    </source>
</evidence>
<feature type="signal peptide" evidence="3">
    <location>
        <begin position="1"/>
        <end position="22"/>
    </location>
</feature>
<dbReference type="PROSITE" id="PS51257">
    <property type="entry name" value="PROKAR_LIPOPROTEIN"/>
    <property type="match status" value="1"/>
</dbReference>
<dbReference type="SMART" id="SM00062">
    <property type="entry name" value="PBPb"/>
    <property type="match status" value="1"/>
</dbReference>
<evidence type="ECO:0000256" key="1">
    <source>
        <dbReference type="ARBA" id="ARBA00010333"/>
    </source>
</evidence>
<comment type="caution">
    <text evidence="5">The sequence shown here is derived from an EMBL/GenBank/DDBJ whole genome shotgun (WGS) entry which is preliminary data.</text>
</comment>
<dbReference type="PANTHER" id="PTHR35936">
    <property type="entry name" value="MEMBRANE-BOUND LYTIC MUREIN TRANSGLYCOSYLASE F"/>
    <property type="match status" value="1"/>
</dbReference>
<keyword evidence="2 3" id="KW-0732">Signal</keyword>
<gene>
    <name evidence="5" type="ORF">QE440_000822</name>
</gene>
<reference evidence="5" key="1">
    <citation type="submission" date="2023-08" db="EMBL/GenBank/DDBJ databases">
        <title>Functional and genomic diversity of the sorghum phyllosphere microbiome.</title>
        <authorList>
            <person name="Shade A."/>
        </authorList>
    </citation>
    <scope>NUCLEOTIDE SEQUENCE</scope>
    <source>
        <strain evidence="5">SORGH_AS_0201</strain>
    </source>
</reference>
<dbReference type="RefSeq" id="WP_309755626.1">
    <property type="nucleotide sequence ID" value="NZ_JAVJAF010000001.1"/>
</dbReference>
<dbReference type="Gene3D" id="3.40.190.10">
    <property type="entry name" value="Periplasmic binding protein-like II"/>
    <property type="match status" value="2"/>
</dbReference>
<name>A0AAJ2EW81_9PSED</name>
<protein>
    <submittedName>
        <fullName evidence="5">Polar amino acid transport system substrate-binding protein</fullName>
    </submittedName>
</protein>
<evidence type="ECO:0000256" key="3">
    <source>
        <dbReference type="SAM" id="SignalP"/>
    </source>
</evidence>
<evidence type="ECO:0000313" key="6">
    <source>
        <dbReference type="Proteomes" id="UP001268036"/>
    </source>
</evidence>
<dbReference type="InterPro" id="IPR001638">
    <property type="entry name" value="Solute-binding_3/MltF_N"/>
</dbReference>
<dbReference type="SUPFAM" id="SSF53850">
    <property type="entry name" value="Periplasmic binding protein-like II"/>
    <property type="match status" value="1"/>
</dbReference>
<dbReference type="EMBL" id="JAVJAF010000001">
    <property type="protein sequence ID" value="MDR6233081.1"/>
    <property type="molecule type" value="Genomic_DNA"/>
</dbReference>
<dbReference type="PANTHER" id="PTHR35936:SF19">
    <property type="entry name" value="AMINO-ACID-BINDING PROTEIN YXEM-RELATED"/>
    <property type="match status" value="1"/>
</dbReference>
<dbReference type="Proteomes" id="UP001268036">
    <property type="component" value="Unassembled WGS sequence"/>
</dbReference>
<dbReference type="AlphaFoldDB" id="A0AAJ2EW81"/>
<dbReference type="Pfam" id="PF00497">
    <property type="entry name" value="SBP_bac_3"/>
    <property type="match status" value="1"/>
</dbReference>
<evidence type="ECO:0000313" key="5">
    <source>
        <dbReference type="EMBL" id="MDR6233081.1"/>
    </source>
</evidence>
<accession>A0AAJ2EW81</accession>
<organism evidence="5 6">
    <name type="scientific">Pseudomonas oryzihabitans</name>
    <dbReference type="NCBI Taxonomy" id="47885"/>
    <lineage>
        <taxon>Bacteria</taxon>
        <taxon>Pseudomonadati</taxon>
        <taxon>Pseudomonadota</taxon>
        <taxon>Gammaproteobacteria</taxon>
        <taxon>Pseudomonadales</taxon>
        <taxon>Pseudomonadaceae</taxon>
        <taxon>Pseudomonas</taxon>
    </lineage>
</organism>
<feature type="chain" id="PRO_5042543073" evidence="3">
    <location>
        <begin position="23"/>
        <end position="264"/>
    </location>
</feature>
<dbReference type="CDD" id="cd01004">
    <property type="entry name" value="PBP2_MidA_like"/>
    <property type="match status" value="1"/>
</dbReference>
<proteinExistence type="inferred from homology"/>
<sequence>MNILRKSLSVILLGSLACAAQAEVKTVTPGVLKVGMDITYPPFESFDGDKVVGSDPDFASDLAKQLGLKADFINTEFAGLILGLKANHFDTVISGMYITPERTAQALAIPYARTGAAIMTKAGAAKEPKVPEDLCGLKVGLQRGTTWVAKLQKLSADYCVPQGKGAIAVSEFPSAPEATQAMLAGNVDAQLEIGGAASQIVERSRGRVRITSPELVYKETLGIYLRKDNEALKQALEEAFAKVRASGEYAALLKKYNLEDVPAN</sequence>
<evidence type="ECO:0000256" key="2">
    <source>
        <dbReference type="ARBA" id="ARBA00022729"/>
    </source>
</evidence>
<comment type="similarity">
    <text evidence="1">Belongs to the bacterial solute-binding protein 3 family.</text>
</comment>